<accession>A0ABV7KG04</accession>
<name>A0ABV7KG04_9HYPH</name>
<keyword evidence="2" id="KW-1185">Reference proteome</keyword>
<reference evidence="2" key="1">
    <citation type="journal article" date="2019" name="Int. J. Syst. Evol. Microbiol.">
        <title>The Global Catalogue of Microorganisms (GCM) 10K type strain sequencing project: providing services to taxonomists for standard genome sequencing and annotation.</title>
        <authorList>
            <consortium name="The Broad Institute Genomics Platform"/>
            <consortium name="The Broad Institute Genome Sequencing Center for Infectious Disease"/>
            <person name="Wu L."/>
            <person name="Ma J."/>
        </authorList>
    </citation>
    <scope>NUCLEOTIDE SEQUENCE [LARGE SCALE GENOMIC DNA]</scope>
    <source>
        <strain evidence="2">KCTC 52165</strain>
    </source>
</reference>
<gene>
    <name evidence="1" type="ORF">ACFOHJ_19705</name>
</gene>
<evidence type="ECO:0008006" key="3">
    <source>
        <dbReference type="Google" id="ProtNLM"/>
    </source>
</evidence>
<sequence>MNIQDIINTIANQINVDPLTTEKVVGTILSVLQHETEGTSAEALFDKLPGSLELAQKYDVMAADAAAEGSGGLLGSLTSALGGALGEKAGALVRGISQLQASGLTLTEIQEAGSALIEQAKAAAGPKAVDQALADVPSLKSHLGL</sequence>
<protein>
    <recommendedName>
        <fullName evidence="3">DUF2267 domain-containing protein</fullName>
    </recommendedName>
</protein>
<organism evidence="1 2">
    <name type="scientific">Aquamicrobium soli</name>
    <dbReference type="NCBI Taxonomy" id="1811518"/>
    <lineage>
        <taxon>Bacteria</taxon>
        <taxon>Pseudomonadati</taxon>
        <taxon>Pseudomonadota</taxon>
        <taxon>Alphaproteobacteria</taxon>
        <taxon>Hyphomicrobiales</taxon>
        <taxon>Phyllobacteriaceae</taxon>
        <taxon>Aquamicrobium</taxon>
    </lineage>
</organism>
<dbReference type="Proteomes" id="UP001595583">
    <property type="component" value="Unassembled WGS sequence"/>
</dbReference>
<dbReference type="RefSeq" id="WP_378223768.1">
    <property type="nucleotide sequence ID" value="NZ_JBHRTK010000022.1"/>
</dbReference>
<evidence type="ECO:0000313" key="1">
    <source>
        <dbReference type="EMBL" id="MFC3208453.1"/>
    </source>
</evidence>
<comment type="caution">
    <text evidence="1">The sequence shown here is derived from an EMBL/GenBank/DDBJ whole genome shotgun (WGS) entry which is preliminary data.</text>
</comment>
<dbReference type="EMBL" id="JBHRTK010000022">
    <property type="protein sequence ID" value="MFC3208453.1"/>
    <property type="molecule type" value="Genomic_DNA"/>
</dbReference>
<evidence type="ECO:0000313" key="2">
    <source>
        <dbReference type="Proteomes" id="UP001595583"/>
    </source>
</evidence>
<proteinExistence type="predicted"/>